<reference evidence="1 2" key="1">
    <citation type="submission" date="2020-08" db="EMBL/GenBank/DDBJ databases">
        <title>Genomic Encyclopedia of Type Strains, Phase III (KMG-III): the genomes of soil and plant-associated and newly described type strains.</title>
        <authorList>
            <person name="Whitman W."/>
        </authorList>
    </citation>
    <scope>NUCLEOTIDE SEQUENCE [LARGE SCALE GENOMIC DNA]</scope>
    <source>
        <strain evidence="1 2">CECT 3313</strain>
    </source>
</reference>
<keyword evidence="2" id="KW-1185">Reference proteome</keyword>
<dbReference type="RefSeq" id="WP_184974992.1">
    <property type="nucleotide sequence ID" value="NZ_BAAAWF010000079.1"/>
</dbReference>
<comment type="caution">
    <text evidence="1">The sequence shown here is derived from an EMBL/GenBank/DDBJ whole genome shotgun (WGS) entry which is preliminary data.</text>
</comment>
<dbReference type="EMBL" id="JACHJK010000027">
    <property type="protein sequence ID" value="MBB5932507.1"/>
    <property type="molecule type" value="Genomic_DNA"/>
</dbReference>
<accession>A0A7W9UVI4</accession>
<dbReference type="AlphaFoldDB" id="A0A7W9UVI4"/>
<protein>
    <submittedName>
        <fullName evidence="1">Uncharacterized protein</fullName>
    </submittedName>
</protein>
<name>A0A7W9UVI4_9ACTN</name>
<evidence type="ECO:0000313" key="1">
    <source>
        <dbReference type="EMBL" id="MBB5932507.1"/>
    </source>
</evidence>
<gene>
    <name evidence="1" type="ORF">FHS34_008017</name>
</gene>
<organism evidence="1 2">
    <name type="scientific">Streptomyces echinatus</name>
    <dbReference type="NCBI Taxonomy" id="67293"/>
    <lineage>
        <taxon>Bacteria</taxon>
        <taxon>Bacillati</taxon>
        <taxon>Actinomycetota</taxon>
        <taxon>Actinomycetes</taxon>
        <taxon>Kitasatosporales</taxon>
        <taxon>Streptomycetaceae</taxon>
        <taxon>Streptomyces</taxon>
    </lineage>
</organism>
<sequence>MNVLPYSGKRRQGTAGAGDEGKLLGIYLNDHLAGATAGTQRAAHLVRATRGSALSRALGPVAAEIAQDRTALVDLMRKVGVPTRRYKVCAGWTGEKLARLKGNGRLVRRSPLSTLLELEALRLGVEGKAAGWQSLRRLCATDERLDPVLLDRLLERARRQQATLEEWRTRQVEATLAATAG</sequence>
<proteinExistence type="predicted"/>
<evidence type="ECO:0000313" key="2">
    <source>
        <dbReference type="Proteomes" id="UP000585836"/>
    </source>
</evidence>
<dbReference type="Proteomes" id="UP000585836">
    <property type="component" value="Unassembled WGS sequence"/>
</dbReference>